<evidence type="ECO:0000256" key="5">
    <source>
        <dbReference type="ARBA" id="ARBA00023136"/>
    </source>
</evidence>
<evidence type="ECO:0000256" key="3">
    <source>
        <dbReference type="ARBA" id="ARBA00022729"/>
    </source>
</evidence>
<dbReference type="PANTHER" id="PTHR32178">
    <property type="entry name" value="FAM187"/>
    <property type="match status" value="1"/>
</dbReference>
<accession>A0ABM0J6E5</accession>
<evidence type="ECO:0000256" key="7">
    <source>
        <dbReference type="SAM" id="Phobius"/>
    </source>
</evidence>
<feature type="chain" id="PRO_5047238203" evidence="8">
    <location>
        <begin position="34"/>
        <end position="381"/>
    </location>
</feature>
<keyword evidence="5 7" id="KW-0472">Membrane</keyword>
<keyword evidence="6" id="KW-0325">Glycoprotein</keyword>
<proteinExistence type="predicted"/>
<organism evidence="10 11">
    <name type="scientific">Echinops telfairi</name>
    <name type="common">Lesser hedgehog tenrec</name>
    <dbReference type="NCBI Taxonomy" id="9371"/>
    <lineage>
        <taxon>Eukaryota</taxon>
        <taxon>Metazoa</taxon>
        <taxon>Chordata</taxon>
        <taxon>Craniata</taxon>
        <taxon>Vertebrata</taxon>
        <taxon>Euteleostomi</taxon>
        <taxon>Mammalia</taxon>
        <taxon>Eutheria</taxon>
        <taxon>Afrotheria</taxon>
        <taxon>Tenrecidae</taxon>
        <taxon>Tenrecinae</taxon>
        <taxon>Echinops</taxon>
    </lineage>
</organism>
<dbReference type="Proteomes" id="UP000694863">
    <property type="component" value="Unplaced"/>
</dbReference>
<keyword evidence="3 8" id="KW-0732">Signal</keyword>
<feature type="transmembrane region" description="Helical" evidence="7">
    <location>
        <begin position="348"/>
        <end position="366"/>
    </location>
</feature>
<protein>
    <submittedName>
        <fullName evidence="11">Protein FAM187B-like</fullName>
    </submittedName>
</protein>
<feature type="signal peptide" evidence="8">
    <location>
        <begin position="1"/>
        <end position="33"/>
    </location>
</feature>
<evidence type="ECO:0000256" key="4">
    <source>
        <dbReference type="ARBA" id="ARBA00022989"/>
    </source>
</evidence>
<dbReference type="InterPro" id="IPR007110">
    <property type="entry name" value="Ig-like_dom"/>
</dbReference>
<evidence type="ECO:0000256" key="2">
    <source>
        <dbReference type="ARBA" id="ARBA00022692"/>
    </source>
</evidence>
<evidence type="ECO:0000313" key="10">
    <source>
        <dbReference type="Proteomes" id="UP000694863"/>
    </source>
</evidence>
<reference evidence="11" key="1">
    <citation type="submission" date="2025-08" db="UniProtKB">
        <authorList>
            <consortium name="RefSeq"/>
        </authorList>
    </citation>
    <scope>IDENTIFICATION</scope>
</reference>
<evidence type="ECO:0000259" key="9">
    <source>
        <dbReference type="PROSITE" id="PS50835"/>
    </source>
</evidence>
<keyword evidence="4 7" id="KW-1133">Transmembrane helix</keyword>
<keyword evidence="2 7" id="KW-0812">Transmembrane</keyword>
<dbReference type="InterPro" id="IPR039311">
    <property type="entry name" value="FAM187A/B"/>
</dbReference>
<name>A0ABM0J6E5_ECHTE</name>
<dbReference type="PANTHER" id="PTHR32178:SF8">
    <property type="entry name" value="PROTEIN FAM187B"/>
    <property type="match status" value="1"/>
</dbReference>
<comment type="subcellular location">
    <subcellularLocation>
        <location evidence="1">Membrane</location>
        <topology evidence="1">Single-pass type I membrane protein</topology>
    </subcellularLocation>
</comment>
<dbReference type="RefSeq" id="XP_004715911.1">
    <property type="nucleotide sequence ID" value="XM_004715854.1"/>
</dbReference>
<evidence type="ECO:0000256" key="8">
    <source>
        <dbReference type="SAM" id="SignalP"/>
    </source>
</evidence>
<sequence length="381" mass="42310">MAQVVPGGPPAAVQSTMLATLGLLLSVALSTWGSYVSISCPTHGHCRRALLSGNDIILRCNKAPASWYYQQEESSQPLALSSVSNILVMEGSILIKSPLPSQTGLYSCLDSTGHQVSQYEIDFQDVTALHVTHKDLDQEPLQKETLSLDGRVLIFTRWEPWQACNHCEAPGERKRLGYCHVQEPLEEPVPCSLYLGKIKPWSSRIRPELQIETCFEACNMSRRASAEFTLFDSFTLNAESDSVWLTCPLGSIYRPLIWEANNTPLTWQSQLSGQGLGSVLDIASGGRRLRIFQPAIYTCFVQQEFVARFNPVDDPGVLDRWGRRGARGHNAGKAPWAEADPIFKGLKLVLLVGTVLVLAGALFKFIRRSLNRRFPQVLLVK</sequence>
<evidence type="ECO:0000256" key="6">
    <source>
        <dbReference type="ARBA" id="ARBA00023180"/>
    </source>
</evidence>
<keyword evidence="10" id="KW-1185">Reference proteome</keyword>
<gene>
    <name evidence="11" type="primary">LOC101652361</name>
</gene>
<dbReference type="PROSITE" id="PS50835">
    <property type="entry name" value="IG_LIKE"/>
    <property type="match status" value="1"/>
</dbReference>
<feature type="domain" description="Ig-like" evidence="9">
    <location>
        <begin position="10"/>
        <end position="108"/>
    </location>
</feature>
<evidence type="ECO:0000256" key="1">
    <source>
        <dbReference type="ARBA" id="ARBA00004479"/>
    </source>
</evidence>
<evidence type="ECO:0000313" key="11">
    <source>
        <dbReference type="RefSeq" id="XP_004715911.1"/>
    </source>
</evidence>
<dbReference type="GeneID" id="101652361"/>